<evidence type="ECO:0000256" key="6">
    <source>
        <dbReference type="SAM" id="MobiDB-lite"/>
    </source>
</evidence>
<dbReference type="GO" id="GO:0005737">
    <property type="term" value="C:cytoplasm"/>
    <property type="evidence" value="ECO:0007669"/>
    <property type="project" value="UniProtKB-SubCell"/>
</dbReference>
<dbReference type="Gene3D" id="1.25.10.10">
    <property type="entry name" value="Leucine-rich Repeat Variant"/>
    <property type="match status" value="2"/>
</dbReference>
<evidence type="ECO:0000256" key="4">
    <source>
        <dbReference type="ARBA" id="ARBA00022737"/>
    </source>
</evidence>
<keyword evidence="3" id="KW-0963">Cytoplasm</keyword>
<dbReference type="GO" id="GO:0034657">
    <property type="term" value="C:GID complex"/>
    <property type="evidence" value="ECO:0007669"/>
    <property type="project" value="TreeGrafter"/>
</dbReference>
<reference evidence="7" key="1">
    <citation type="journal article" date="2020" name="Fungal Divers.">
        <title>Resolving the Mortierellaceae phylogeny through synthesis of multi-gene phylogenetics and phylogenomics.</title>
        <authorList>
            <person name="Vandepol N."/>
            <person name="Liber J."/>
            <person name="Desiro A."/>
            <person name="Na H."/>
            <person name="Kennedy M."/>
            <person name="Barry K."/>
            <person name="Grigoriev I.V."/>
            <person name="Miller A.N."/>
            <person name="O'Donnell K."/>
            <person name="Stajich J.E."/>
            <person name="Bonito G."/>
        </authorList>
    </citation>
    <scope>NUCLEOTIDE SEQUENCE</scope>
    <source>
        <strain evidence="7">NRRL 2591</strain>
    </source>
</reference>
<comment type="subcellular location">
    <subcellularLocation>
        <location evidence="2">Cytoplasm</location>
    </subcellularLocation>
    <subcellularLocation>
        <location evidence="1">Nucleus</location>
    </subcellularLocation>
</comment>
<sequence length="749" mass="82088">MTLTPHEVAVSQLATDQAVSLDRIKSLRFIKNNIIGNKTKKDLYIQLGIVSRLQDIISTKDDKDSQLKIQAVIVLGSFAFGNESNILALTNSGVVEPLLNCLNPSADPKLIEAAARTLNAIYASPKVSRQQLFMANHLHILVQLLDTFSSKHRPGQDIVQVHTAELVASILARCCETLEQQMQIADSGAIPLLMRLLASGISKSQEAALGALAALVKDNPELAQVIAQMRLEKGERPAPFILRLVRDKSPTMRLAAATCLTYLNRAGVIPEHNSDIMLTVLPILVKMLQLTGAVQEAAPQVLAHLIWESENMQKAVCDMEAIPKLASIISQMDEEDNVYGIVGQKDKLKENSLLALAAISQLKEDCRKQVIEAKVLSHIVSAMSHPSVGVRAAACQCTRSLSRSVKNLRTSLVDAGIENPLFQLLSDEDLGVLRSATATLCNIVLDVSPMKKTIMERGIVSKFVRMISYGDNVVRLNTVWAIKNLVFEAESDVKETVMRQFGYNNLVLLLNDSEPAVQEQALNLVRNLAHKREHDIEQVFRGLGNGQLLSIIEGKLSWDDPRLLEHALYVLVNIATGSEYHKQSILKRQGILRSVLRSMSHESAAIRVASIWVIINLTWPDDKVSHSVHECVTLLRSMGVEDRLLALNADHDLDVRDRVKTALQHFLMDQQQYGHNNGNGASSDQTGSGIGRHGYSSSRYHDPRQQQQQENIPSSSSSSGDAFGGGAGSTMDTTHIVTGGPGAGGHDRR</sequence>
<evidence type="ECO:0000256" key="1">
    <source>
        <dbReference type="ARBA" id="ARBA00004123"/>
    </source>
</evidence>
<proteinExistence type="predicted"/>
<dbReference type="SMART" id="SM00185">
    <property type="entry name" value="ARM"/>
    <property type="match status" value="8"/>
</dbReference>
<keyword evidence="4" id="KW-0677">Repeat</keyword>
<evidence type="ECO:0000313" key="7">
    <source>
        <dbReference type="EMBL" id="KAF9546875.1"/>
    </source>
</evidence>
<dbReference type="SUPFAM" id="SSF48371">
    <property type="entry name" value="ARM repeat"/>
    <property type="match status" value="2"/>
</dbReference>
<feature type="compositionally biased region" description="Polar residues" evidence="6">
    <location>
        <begin position="672"/>
        <end position="687"/>
    </location>
</feature>
<evidence type="ECO:0008006" key="9">
    <source>
        <dbReference type="Google" id="ProtNLM"/>
    </source>
</evidence>
<protein>
    <recommendedName>
        <fullName evidence="9">Armadillo repeat-containing protein 8</fullName>
    </recommendedName>
</protein>
<dbReference type="GO" id="GO:0005634">
    <property type="term" value="C:nucleus"/>
    <property type="evidence" value="ECO:0007669"/>
    <property type="project" value="UniProtKB-SubCell"/>
</dbReference>
<name>A0A9P6FBE5_9FUNG</name>
<evidence type="ECO:0000256" key="3">
    <source>
        <dbReference type="ARBA" id="ARBA00022490"/>
    </source>
</evidence>
<dbReference type="EMBL" id="JAAAXW010000050">
    <property type="protein sequence ID" value="KAF9546875.1"/>
    <property type="molecule type" value="Genomic_DNA"/>
</dbReference>
<dbReference type="PANTHER" id="PTHR15651">
    <property type="entry name" value="ARMADILLO REPEAT-CONTAINING PROTEIN 8"/>
    <property type="match status" value="1"/>
</dbReference>
<dbReference type="InterPro" id="IPR016024">
    <property type="entry name" value="ARM-type_fold"/>
</dbReference>
<dbReference type="GO" id="GO:0043161">
    <property type="term" value="P:proteasome-mediated ubiquitin-dependent protein catabolic process"/>
    <property type="evidence" value="ECO:0007669"/>
    <property type="project" value="TreeGrafter"/>
</dbReference>
<dbReference type="Proteomes" id="UP000723463">
    <property type="component" value="Unassembled WGS sequence"/>
</dbReference>
<keyword evidence="8" id="KW-1185">Reference proteome</keyword>
<dbReference type="PANTHER" id="PTHR15651:SF7">
    <property type="entry name" value="ARMADILLO REPEAT-CONTAINING PROTEIN 8"/>
    <property type="match status" value="1"/>
</dbReference>
<feature type="compositionally biased region" description="Gly residues" evidence="6">
    <location>
        <begin position="739"/>
        <end position="749"/>
    </location>
</feature>
<comment type="caution">
    <text evidence="7">The sequence shown here is derived from an EMBL/GenBank/DDBJ whole genome shotgun (WGS) entry which is preliminary data.</text>
</comment>
<dbReference type="Pfam" id="PF00514">
    <property type="entry name" value="Arm"/>
    <property type="match status" value="2"/>
</dbReference>
<evidence type="ECO:0000256" key="5">
    <source>
        <dbReference type="ARBA" id="ARBA00023242"/>
    </source>
</evidence>
<evidence type="ECO:0000313" key="8">
    <source>
        <dbReference type="Proteomes" id="UP000723463"/>
    </source>
</evidence>
<dbReference type="InterPro" id="IPR038739">
    <property type="entry name" value="ARMC8/Vid28"/>
</dbReference>
<feature type="region of interest" description="Disordered" evidence="6">
    <location>
        <begin position="672"/>
        <end position="749"/>
    </location>
</feature>
<dbReference type="AlphaFoldDB" id="A0A9P6FBE5"/>
<dbReference type="InterPro" id="IPR000225">
    <property type="entry name" value="Armadillo"/>
</dbReference>
<keyword evidence="5" id="KW-0539">Nucleus</keyword>
<organism evidence="7 8">
    <name type="scientific">Mortierella hygrophila</name>
    <dbReference type="NCBI Taxonomy" id="979708"/>
    <lineage>
        <taxon>Eukaryota</taxon>
        <taxon>Fungi</taxon>
        <taxon>Fungi incertae sedis</taxon>
        <taxon>Mucoromycota</taxon>
        <taxon>Mortierellomycotina</taxon>
        <taxon>Mortierellomycetes</taxon>
        <taxon>Mortierellales</taxon>
        <taxon>Mortierellaceae</taxon>
        <taxon>Mortierella</taxon>
    </lineage>
</organism>
<evidence type="ECO:0000256" key="2">
    <source>
        <dbReference type="ARBA" id="ARBA00004496"/>
    </source>
</evidence>
<dbReference type="InterPro" id="IPR011989">
    <property type="entry name" value="ARM-like"/>
</dbReference>
<gene>
    <name evidence="7" type="ORF">EC957_009328</name>
</gene>
<accession>A0A9P6FBE5</accession>